<organism evidence="2">
    <name type="scientific">marine sediment metagenome</name>
    <dbReference type="NCBI Taxonomy" id="412755"/>
    <lineage>
        <taxon>unclassified sequences</taxon>
        <taxon>metagenomes</taxon>
        <taxon>ecological metagenomes</taxon>
    </lineage>
</organism>
<proteinExistence type="predicted"/>
<dbReference type="AlphaFoldDB" id="X0WVX7"/>
<dbReference type="EMBL" id="BARS01033632">
    <property type="protein sequence ID" value="GAG27352.1"/>
    <property type="molecule type" value="Genomic_DNA"/>
</dbReference>
<comment type="caution">
    <text evidence="2">The sequence shown here is derived from an EMBL/GenBank/DDBJ whole genome shotgun (WGS) entry which is preliminary data.</text>
</comment>
<reference evidence="2" key="1">
    <citation type="journal article" date="2014" name="Front. Microbiol.">
        <title>High frequency of phylogenetically diverse reductive dehalogenase-homologous genes in deep subseafloor sedimentary metagenomes.</title>
        <authorList>
            <person name="Kawai M."/>
            <person name="Futagami T."/>
            <person name="Toyoda A."/>
            <person name="Takaki Y."/>
            <person name="Nishi S."/>
            <person name="Hori S."/>
            <person name="Arai W."/>
            <person name="Tsubouchi T."/>
            <person name="Morono Y."/>
            <person name="Uchiyama I."/>
            <person name="Ito T."/>
            <person name="Fujiyama A."/>
            <person name="Inagaki F."/>
            <person name="Takami H."/>
        </authorList>
    </citation>
    <scope>NUCLEOTIDE SEQUENCE</scope>
    <source>
        <strain evidence="2">Expedition CK06-06</strain>
    </source>
</reference>
<sequence length="112" mass="12077">MRFAVPMVDGKVAAHFGHCSHFALFDVDEATKAIVKREVIPSQGHQPGFLPAWLAEEGVSVVIAGGMGSRAQAIFHENRIEVVVGVLGDDHEKVVLDYIKGELATGDNICDH</sequence>
<evidence type="ECO:0000259" key="1">
    <source>
        <dbReference type="Pfam" id="PF02579"/>
    </source>
</evidence>
<feature type="domain" description="Dinitrogenase iron-molybdenum cofactor biosynthesis" evidence="1">
    <location>
        <begin position="9"/>
        <end position="99"/>
    </location>
</feature>
<evidence type="ECO:0000313" key="2">
    <source>
        <dbReference type="EMBL" id="GAG27352.1"/>
    </source>
</evidence>
<accession>X0WVX7</accession>
<gene>
    <name evidence="2" type="ORF">S01H1_52058</name>
</gene>
<dbReference type="Pfam" id="PF02579">
    <property type="entry name" value="Nitro_FeMo-Co"/>
    <property type="match status" value="1"/>
</dbReference>
<dbReference type="SUPFAM" id="SSF53146">
    <property type="entry name" value="Nitrogenase accessory factor-like"/>
    <property type="match status" value="1"/>
</dbReference>
<protein>
    <recommendedName>
        <fullName evidence="1">Dinitrogenase iron-molybdenum cofactor biosynthesis domain-containing protein</fullName>
    </recommendedName>
</protein>
<dbReference type="PANTHER" id="PTHR42983:SF1">
    <property type="entry name" value="IRON-MOLYBDENUM PROTEIN"/>
    <property type="match status" value="1"/>
</dbReference>
<dbReference type="InterPro" id="IPR036105">
    <property type="entry name" value="DiNase_FeMo-co_biosyn_sf"/>
</dbReference>
<dbReference type="PANTHER" id="PTHR42983">
    <property type="entry name" value="DINITROGENASE IRON-MOLYBDENUM COFACTOR PROTEIN-RELATED"/>
    <property type="match status" value="1"/>
</dbReference>
<name>X0WVX7_9ZZZZ</name>
<dbReference type="InterPro" id="IPR003731">
    <property type="entry name" value="Di-Nase_FeMo-co_biosynth"/>
</dbReference>
<dbReference type="Gene3D" id="3.30.420.130">
    <property type="entry name" value="Dinitrogenase iron-molybdenum cofactor biosynthesis domain"/>
    <property type="match status" value="1"/>
</dbReference>